<evidence type="ECO:0000256" key="2">
    <source>
        <dbReference type="ARBA" id="ARBA00022723"/>
    </source>
</evidence>
<dbReference type="InterPro" id="IPR036909">
    <property type="entry name" value="Cyt_c-like_dom_sf"/>
</dbReference>
<evidence type="ECO:0000313" key="8">
    <source>
        <dbReference type="Proteomes" id="UP001241747"/>
    </source>
</evidence>
<dbReference type="SUPFAM" id="SSF46626">
    <property type="entry name" value="Cytochrome c"/>
    <property type="match status" value="1"/>
</dbReference>
<dbReference type="Proteomes" id="UP001241747">
    <property type="component" value="Unassembled WGS sequence"/>
</dbReference>
<comment type="caution">
    <text evidence="7">The sequence shown here is derived from an EMBL/GenBank/DDBJ whole genome shotgun (WGS) entry which is preliminary data.</text>
</comment>
<evidence type="ECO:0000256" key="1">
    <source>
        <dbReference type="ARBA" id="ARBA00022617"/>
    </source>
</evidence>
<keyword evidence="5" id="KW-0732">Signal</keyword>
<accession>A0ABU0LAB1</accession>
<keyword evidence="1 4" id="KW-0349">Heme</keyword>
<sequence>MRDFCWIKLATRGLIATVAVLGCALTAQATLNFTHTVTGQPLDLSEASPDGRDTEAVKVFLASGKNIYVENVSCLPKGKDLFLSMCSGCHGHYGEGKIGPGLNDAYWTYPKNMTDQGLFETIFGGAQGQMGPMYGALTLDDMLLVMAWVRHFYKDDPKEAVWLTPAQRANFTPFDGHNDHTPPVEQAPVCQATASTAASLNSETGGIKQ</sequence>
<organism evidence="7 8">
    <name type="scientific">Xanthobacter agilis</name>
    <dbReference type="NCBI Taxonomy" id="47492"/>
    <lineage>
        <taxon>Bacteria</taxon>
        <taxon>Pseudomonadati</taxon>
        <taxon>Pseudomonadota</taxon>
        <taxon>Alphaproteobacteria</taxon>
        <taxon>Hyphomicrobiales</taxon>
        <taxon>Xanthobacteraceae</taxon>
        <taxon>Xanthobacter</taxon>
    </lineage>
</organism>
<reference evidence="7 8" key="1">
    <citation type="submission" date="2023-07" db="EMBL/GenBank/DDBJ databases">
        <title>Genomic Encyclopedia of Type Strains, Phase IV (KMG-IV): sequencing the most valuable type-strain genomes for metagenomic binning, comparative biology and taxonomic classification.</title>
        <authorList>
            <person name="Goeker M."/>
        </authorList>
    </citation>
    <scope>NUCLEOTIDE SEQUENCE [LARGE SCALE GENOMIC DNA]</scope>
    <source>
        <strain evidence="7 8">DSM 3770</strain>
    </source>
</reference>
<keyword evidence="8" id="KW-1185">Reference proteome</keyword>
<dbReference type="PROSITE" id="PS51007">
    <property type="entry name" value="CYTC"/>
    <property type="match status" value="1"/>
</dbReference>
<protein>
    <submittedName>
        <fullName evidence="7">Cytochrome c-L</fullName>
    </submittedName>
</protein>
<feature type="chain" id="PRO_5046549668" evidence="5">
    <location>
        <begin position="30"/>
        <end position="209"/>
    </location>
</feature>
<keyword evidence="2 4" id="KW-0479">Metal-binding</keyword>
<dbReference type="Gene3D" id="1.10.760.10">
    <property type="entry name" value="Cytochrome c-like domain"/>
    <property type="match status" value="1"/>
</dbReference>
<dbReference type="RefSeq" id="WP_237345201.1">
    <property type="nucleotide sequence ID" value="NZ_JABWGX010000008.1"/>
</dbReference>
<feature type="domain" description="Cytochrome c" evidence="6">
    <location>
        <begin position="73"/>
        <end position="153"/>
    </location>
</feature>
<evidence type="ECO:0000256" key="5">
    <source>
        <dbReference type="SAM" id="SignalP"/>
    </source>
</evidence>
<evidence type="ECO:0000259" key="6">
    <source>
        <dbReference type="PROSITE" id="PS51007"/>
    </source>
</evidence>
<feature type="signal peptide" evidence="5">
    <location>
        <begin position="1"/>
        <end position="29"/>
    </location>
</feature>
<evidence type="ECO:0000313" key="7">
    <source>
        <dbReference type="EMBL" id="MDQ0504082.1"/>
    </source>
</evidence>
<dbReference type="EMBL" id="JAUSVY010000002">
    <property type="protein sequence ID" value="MDQ0504082.1"/>
    <property type="molecule type" value="Genomic_DNA"/>
</dbReference>
<proteinExistence type="predicted"/>
<gene>
    <name evidence="7" type="ORF">QOZ94_000856</name>
</gene>
<dbReference type="Pfam" id="PF13442">
    <property type="entry name" value="Cytochrome_CBB3"/>
    <property type="match status" value="1"/>
</dbReference>
<dbReference type="InterPro" id="IPR009056">
    <property type="entry name" value="Cyt_c-like_dom"/>
</dbReference>
<dbReference type="InterPro" id="IPR009153">
    <property type="entry name" value="Cyt_cL"/>
</dbReference>
<dbReference type="PROSITE" id="PS51257">
    <property type="entry name" value="PROKAR_LIPOPROTEIN"/>
    <property type="match status" value="1"/>
</dbReference>
<dbReference type="NCBIfam" id="TIGR03872">
    <property type="entry name" value="cytochrome_MoxG"/>
    <property type="match status" value="1"/>
</dbReference>
<name>A0ABU0LAB1_XANAG</name>
<keyword evidence="3 4" id="KW-0408">Iron</keyword>
<evidence type="ECO:0000256" key="3">
    <source>
        <dbReference type="ARBA" id="ARBA00023004"/>
    </source>
</evidence>
<evidence type="ECO:0000256" key="4">
    <source>
        <dbReference type="PROSITE-ProRule" id="PRU00433"/>
    </source>
</evidence>